<reference evidence="1 2" key="2">
    <citation type="submission" date="2018-11" db="EMBL/GenBank/DDBJ databases">
        <authorList>
            <consortium name="Pathogen Informatics"/>
        </authorList>
    </citation>
    <scope>NUCLEOTIDE SEQUENCE [LARGE SCALE GENOMIC DNA]</scope>
</reference>
<dbReference type="EMBL" id="UZAE01000018">
    <property type="protein sequence ID" value="VDN95948.1"/>
    <property type="molecule type" value="Genomic_DNA"/>
</dbReference>
<reference evidence="3" key="1">
    <citation type="submission" date="2017-02" db="UniProtKB">
        <authorList>
            <consortium name="WormBaseParasite"/>
        </authorList>
    </citation>
    <scope>IDENTIFICATION</scope>
</reference>
<dbReference type="Proteomes" id="UP000278807">
    <property type="component" value="Unassembled WGS sequence"/>
</dbReference>
<dbReference type="PANTHER" id="PTHR11237:SF4">
    <property type="entry name" value="5-DEMETHOXYUBIQUINONE HYDROXYLASE, MITOCHONDRIAL"/>
    <property type="match status" value="1"/>
</dbReference>
<evidence type="ECO:0000313" key="1">
    <source>
        <dbReference type="EMBL" id="VDN95948.1"/>
    </source>
</evidence>
<dbReference type="GO" id="GO:0005743">
    <property type="term" value="C:mitochondrial inner membrane"/>
    <property type="evidence" value="ECO:0007669"/>
    <property type="project" value="TreeGrafter"/>
</dbReference>
<dbReference type="WBParaSite" id="HNAJ_0000008801-mRNA-1">
    <property type="protein sequence ID" value="HNAJ_0000008801-mRNA-1"/>
    <property type="gene ID" value="HNAJ_0000008801"/>
</dbReference>
<evidence type="ECO:0000313" key="2">
    <source>
        <dbReference type="Proteomes" id="UP000278807"/>
    </source>
</evidence>
<evidence type="ECO:0000313" key="3">
    <source>
        <dbReference type="WBParaSite" id="HNAJ_0000008801-mRNA-1"/>
    </source>
</evidence>
<dbReference type="AlphaFoldDB" id="A0A0R3SZZ1"/>
<sequence length="181" mass="20073">MLIRPSLPSRNLLDKLLRIDQAIGLAAKYVYKGQLAVLNNGLIVDNLLNNLTEEKSNIAKFEQLMPLNRTRPSALMPVWKAAGFAFGITTGLLGEEATKSFNSAVETVVAEQYNHQIRELFADDPTAHGELLNLLKQCRDKGLERLDLSHESDSNSSLFYYRLSQLAKICAMAGIKVAKVV</sequence>
<proteinExistence type="predicted"/>
<protein>
    <submittedName>
        <fullName evidence="3">DMQ hydroxylase</fullName>
    </submittedName>
</protein>
<name>A0A0R3SZZ1_RODNA</name>
<dbReference type="PANTHER" id="PTHR11237">
    <property type="entry name" value="COENZYME Q10 BIOSYNTHESIS PROTEIN 7"/>
    <property type="match status" value="1"/>
</dbReference>
<accession>A0A0R3SZZ1</accession>
<dbReference type="OrthoDB" id="275371at2759"/>
<dbReference type="GO" id="GO:0008682">
    <property type="term" value="F:3-demethoxyubiquinol 3-hydroxylase activity"/>
    <property type="evidence" value="ECO:0007669"/>
    <property type="project" value="TreeGrafter"/>
</dbReference>
<dbReference type="STRING" id="102285.A0A0R3SZZ1"/>
<dbReference type="InterPro" id="IPR011566">
    <property type="entry name" value="Ubq_synth_Coq7"/>
</dbReference>
<gene>
    <name evidence="1" type="ORF">HNAJ_LOCUS89</name>
</gene>
<organism evidence="3">
    <name type="scientific">Rodentolepis nana</name>
    <name type="common">Dwarf tapeworm</name>
    <name type="synonym">Hymenolepis nana</name>
    <dbReference type="NCBI Taxonomy" id="102285"/>
    <lineage>
        <taxon>Eukaryota</taxon>
        <taxon>Metazoa</taxon>
        <taxon>Spiralia</taxon>
        <taxon>Lophotrochozoa</taxon>
        <taxon>Platyhelminthes</taxon>
        <taxon>Cestoda</taxon>
        <taxon>Eucestoda</taxon>
        <taxon>Cyclophyllidea</taxon>
        <taxon>Hymenolepididae</taxon>
        <taxon>Rodentolepis</taxon>
    </lineage>
</organism>
<keyword evidence="2" id="KW-1185">Reference proteome</keyword>
<dbReference type="Pfam" id="PF03232">
    <property type="entry name" value="COQ7"/>
    <property type="match status" value="1"/>
</dbReference>
<dbReference type="GO" id="GO:0006744">
    <property type="term" value="P:ubiquinone biosynthetic process"/>
    <property type="evidence" value="ECO:0007669"/>
    <property type="project" value="InterPro"/>
</dbReference>